<feature type="compositionally biased region" description="Basic and acidic residues" evidence="1">
    <location>
        <begin position="76"/>
        <end position="89"/>
    </location>
</feature>
<dbReference type="AlphaFoldDB" id="A0ABD0XQP3"/>
<organism evidence="2 3">
    <name type="scientific">Umbra pygmaea</name>
    <name type="common">Eastern mudminnow</name>
    <dbReference type="NCBI Taxonomy" id="75934"/>
    <lineage>
        <taxon>Eukaryota</taxon>
        <taxon>Metazoa</taxon>
        <taxon>Chordata</taxon>
        <taxon>Craniata</taxon>
        <taxon>Vertebrata</taxon>
        <taxon>Euteleostomi</taxon>
        <taxon>Actinopterygii</taxon>
        <taxon>Neopterygii</taxon>
        <taxon>Teleostei</taxon>
        <taxon>Protacanthopterygii</taxon>
        <taxon>Esociformes</taxon>
        <taxon>Umbridae</taxon>
        <taxon>Umbra</taxon>
    </lineage>
</organism>
<evidence type="ECO:0000313" key="2">
    <source>
        <dbReference type="EMBL" id="KAL1023668.1"/>
    </source>
</evidence>
<feature type="compositionally biased region" description="Acidic residues" evidence="1">
    <location>
        <begin position="90"/>
        <end position="100"/>
    </location>
</feature>
<proteinExistence type="predicted"/>
<sequence length="100" mass="11405">MDAQCAHSGPEGDIFSAREFHGAPAYSVMREPKIWAFLEETTAMDPQIKTEAEDASMWVRLEDKACLRLQNQSQEHQSDEDQAKEKEEAVLEENEIPPQK</sequence>
<evidence type="ECO:0000313" key="3">
    <source>
        <dbReference type="Proteomes" id="UP001557470"/>
    </source>
</evidence>
<dbReference type="Proteomes" id="UP001557470">
    <property type="component" value="Unassembled WGS sequence"/>
</dbReference>
<accession>A0ABD0XQP3</accession>
<gene>
    <name evidence="2" type="ORF">UPYG_G00044320</name>
</gene>
<name>A0ABD0XQP3_UMBPY</name>
<dbReference type="EMBL" id="JAGEUA010000001">
    <property type="protein sequence ID" value="KAL1023668.1"/>
    <property type="molecule type" value="Genomic_DNA"/>
</dbReference>
<protein>
    <submittedName>
        <fullName evidence="2">Uncharacterized protein</fullName>
    </submittedName>
</protein>
<keyword evidence="3" id="KW-1185">Reference proteome</keyword>
<reference evidence="2 3" key="1">
    <citation type="submission" date="2024-06" db="EMBL/GenBank/DDBJ databases">
        <authorList>
            <person name="Pan Q."/>
            <person name="Wen M."/>
            <person name="Jouanno E."/>
            <person name="Zahm M."/>
            <person name="Klopp C."/>
            <person name="Cabau C."/>
            <person name="Louis A."/>
            <person name="Berthelot C."/>
            <person name="Parey E."/>
            <person name="Roest Crollius H."/>
            <person name="Montfort J."/>
            <person name="Robinson-Rechavi M."/>
            <person name="Bouchez O."/>
            <person name="Lampietro C."/>
            <person name="Lopez Roques C."/>
            <person name="Donnadieu C."/>
            <person name="Postlethwait J."/>
            <person name="Bobe J."/>
            <person name="Verreycken H."/>
            <person name="Guiguen Y."/>
        </authorList>
    </citation>
    <scope>NUCLEOTIDE SEQUENCE [LARGE SCALE GENOMIC DNA]</scope>
    <source>
        <strain evidence="2">Up_M1</strain>
        <tissue evidence="2">Testis</tissue>
    </source>
</reference>
<evidence type="ECO:0000256" key="1">
    <source>
        <dbReference type="SAM" id="MobiDB-lite"/>
    </source>
</evidence>
<feature type="region of interest" description="Disordered" evidence="1">
    <location>
        <begin position="70"/>
        <end position="100"/>
    </location>
</feature>
<comment type="caution">
    <text evidence="2">The sequence shown here is derived from an EMBL/GenBank/DDBJ whole genome shotgun (WGS) entry which is preliminary data.</text>
</comment>